<evidence type="ECO:0000313" key="3">
    <source>
        <dbReference type="Proteomes" id="UP000887013"/>
    </source>
</evidence>
<organism evidence="2 3">
    <name type="scientific">Nephila pilipes</name>
    <name type="common">Giant wood spider</name>
    <name type="synonym">Nephila maculata</name>
    <dbReference type="NCBI Taxonomy" id="299642"/>
    <lineage>
        <taxon>Eukaryota</taxon>
        <taxon>Metazoa</taxon>
        <taxon>Ecdysozoa</taxon>
        <taxon>Arthropoda</taxon>
        <taxon>Chelicerata</taxon>
        <taxon>Arachnida</taxon>
        <taxon>Araneae</taxon>
        <taxon>Araneomorphae</taxon>
        <taxon>Entelegynae</taxon>
        <taxon>Araneoidea</taxon>
        <taxon>Nephilidae</taxon>
        <taxon>Nephila</taxon>
    </lineage>
</organism>
<dbReference type="AlphaFoldDB" id="A0A8X6M7K8"/>
<protein>
    <submittedName>
        <fullName evidence="2">Uncharacterized protein</fullName>
    </submittedName>
</protein>
<gene>
    <name evidence="2" type="primary">AVEN_132425_1</name>
    <name evidence="2" type="ORF">NPIL_586621</name>
</gene>
<feature type="region of interest" description="Disordered" evidence="1">
    <location>
        <begin position="113"/>
        <end position="149"/>
    </location>
</feature>
<keyword evidence="3" id="KW-1185">Reference proteome</keyword>
<dbReference type="Proteomes" id="UP000887013">
    <property type="component" value="Unassembled WGS sequence"/>
</dbReference>
<evidence type="ECO:0000256" key="1">
    <source>
        <dbReference type="SAM" id="MobiDB-lite"/>
    </source>
</evidence>
<feature type="compositionally biased region" description="Basic and acidic residues" evidence="1">
    <location>
        <begin position="115"/>
        <end position="139"/>
    </location>
</feature>
<proteinExistence type="predicted"/>
<sequence length="243" mass="27188">MLRSSTDGQISSEQNNNVCYVNTSVALNLSCEENTIDTNQTGAGYFAAFQPNPAEIELHSTTWNQTEPVRPMETLSNTSQTSGTVYGVIKRRQKVAKGVQTEEVRKRCWRHRRGPLADKSRQGDNEETLDSRQDSKDDISSPNSSSKSVLRRALPNVNFSTWTRTSKKASGVSLLVESYLGGVYAPFSSIRRQLTEQALARCRDVGREHFEAHILSPTASMLRAVREHVSISHMLYLLFCAVF</sequence>
<name>A0A8X6M7K8_NEPPI</name>
<evidence type="ECO:0000313" key="2">
    <source>
        <dbReference type="EMBL" id="GFS29409.1"/>
    </source>
</evidence>
<reference evidence="2" key="1">
    <citation type="submission" date="2020-08" db="EMBL/GenBank/DDBJ databases">
        <title>Multicomponent nature underlies the extraordinary mechanical properties of spider dragline silk.</title>
        <authorList>
            <person name="Kono N."/>
            <person name="Nakamura H."/>
            <person name="Mori M."/>
            <person name="Yoshida Y."/>
            <person name="Ohtoshi R."/>
            <person name="Malay A.D."/>
            <person name="Moran D.A.P."/>
            <person name="Tomita M."/>
            <person name="Numata K."/>
            <person name="Arakawa K."/>
        </authorList>
    </citation>
    <scope>NUCLEOTIDE SEQUENCE</scope>
</reference>
<dbReference type="EMBL" id="BMAW01087367">
    <property type="protein sequence ID" value="GFS29409.1"/>
    <property type="molecule type" value="Genomic_DNA"/>
</dbReference>
<accession>A0A8X6M7K8</accession>
<comment type="caution">
    <text evidence="2">The sequence shown here is derived from an EMBL/GenBank/DDBJ whole genome shotgun (WGS) entry which is preliminary data.</text>
</comment>
<dbReference type="OrthoDB" id="6424078at2759"/>